<protein>
    <submittedName>
        <fullName evidence="4">Centrosome-associated protein CEP250-like</fullName>
    </submittedName>
</protein>
<dbReference type="AlphaFoldDB" id="A0A3Q0GKK9"/>
<dbReference type="InParanoid" id="A0A3Q0GKK9"/>
<evidence type="ECO:0000313" key="3">
    <source>
        <dbReference type="Proteomes" id="UP000189705"/>
    </source>
</evidence>
<proteinExistence type="predicted"/>
<accession>A0A3Q0GKK9</accession>
<evidence type="ECO:0000256" key="1">
    <source>
        <dbReference type="SAM" id="Coils"/>
    </source>
</evidence>
<feature type="coiled-coil region" evidence="1">
    <location>
        <begin position="219"/>
        <end position="278"/>
    </location>
</feature>
<sequence>MDEVLYLASEENIPLASRSWVGKKKRNSVFPASENQSKTEAWVKRGNPSNSHVTEDSLKNKAEPKSQGTITSSVPLPGSVTDYLDEMQGHPSYEMKTIMIDEESTQVSHSESWLDKLRINKNKLAFLKCLIWWKESTTAIEKDHQNASGVRSHDAHGLTELDGCMTKDEQAYIPYKLAKLYITKIVKDMQQMKIRHMNIINELDCIRKEKQEQAVIVLKNHYNGKIKTLKAQLEAYQELVDKRNGEWQDMIKNLREKNRQLSQEKKGLLCQIKQQNEKWEEEKAWILEHFSQKLDHLYMEHVLTLQELQKIILSMEEVQGLMNFQVDFPQQKAFITAEKTDTSEVLEIREQVLDELEKHEQILQKELLQKIYTTVQMIRESLLKREREITELLQRENICNKTMKPQITMAAMLKTLVKEVHAIYNDVPEAQRYISQLIRKNDAERDDEKEAFNNAQADILAYEVFYGCKPMDNKREQLPMRLFRNLVIAKSNLQYVEAEKIVLDCIPTGEIPDWIGKNNLHFALLASDKEIHTDDKTHFPDEVLLTPENKSQDVKTKEPPGIHHLGGKAPYHYKDGDTACKGWSREEHSEMAQE</sequence>
<dbReference type="RefSeq" id="XP_025060244.1">
    <property type="nucleotide sequence ID" value="XM_025204459.1"/>
</dbReference>
<dbReference type="STRING" id="38654.A0A3Q0GKK9"/>
<keyword evidence="1" id="KW-0175">Coiled coil</keyword>
<reference evidence="4" key="1">
    <citation type="submission" date="2025-08" db="UniProtKB">
        <authorList>
            <consortium name="RefSeq"/>
        </authorList>
    </citation>
    <scope>IDENTIFICATION</scope>
</reference>
<dbReference type="Proteomes" id="UP000189705">
    <property type="component" value="Unplaced"/>
</dbReference>
<dbReference type="KEGG" id="asn:112550333"/>
<dbReference type="GeneID" id="112550333"/>
<organism evidence="3 4">
    <name type="scientific">Alligator sinensis</name>
    <name type="common">Chinese alligator</name>
    <dbReference type="NCBI Taxonomy" id="38654"/>
    <lineage>
        <taxon>Eukaryota</taxon>
        <taxon>Metazoa</taxon>
        <taxon>Chordata</taxon>
        <taxon>Craniata</taxon>
        <taxon>Vertebrata</taxon>
        <taxon>Euteleostomi</taxon>
        <taxon>Archelosauria</taxon>
        <taxon>Archosauria</taxon>
        <taxon>Crocodylia</taxon>
        <taxon>Alligatoridae</taxon>
        <taxon>Alligatorinae</taxon>
        <taxon>Alligator</taxon>
    </lineage>
</organism>
<keyword evidence="3" id="KW-1185">Reference proteome</keyword>
<feature type="compositionally biased region" description="Basic and acidic residues" evidence="2">
    <location>
        <begin position="550"/>
        <end position="561"/>
    </location>
</feature>
<evidence type="ECO:0000256" key="2">
    <source>
        <dbReference type="SAM" id="MobiDB-lite"/>
    </source>
</evidence>
<feature type="compositionally biased region" description="Basic and acidic residues" evidence="2">
    <location>
        <begin position="53"/>
        <end position="64"/>
    </location>
</feature>
<feature type="region of interest" description="Disordered" evidence="2">
    <location>
        <begin position="550"/>
        <end position="570"/>
    </location>
</feature>
<gene>
    <name evidence="4" type="primary">LOC112550333</name>
</gene>
<feature type="region of interest" description="Disordered" evidence="2">
    <location>
        <begin position="22"/>
        <end position="75"/>
    </location>
</feature>
<name>A0A3Q0GKK9_ALLSI</name>
<evidence type="ECO:0000313" key="4">
    <source>
        <dbReference type="RefSeq" id="XP_025060244.1"/>
    </source>
</evidence>